<keyword evidence="3 14" id="KW-0812">Transmembrane</keyword>
<comment type="subcellular location">
    <subcellularLocation>
        <location evidence="1 14">Membrane</location>
        <topology evidence="1 14">Single-pass type I membrane protein</topology>
    </subcellularLocation>
</comment>
<dbReference type="SUPFAM" id="SSF69318">
    <property type="entry name" value="Integrin alpha N-terminal domain"/>
    <property type="match status" value="1"/>
</dbReference>
<dbReference type="Gene3D" id="1.20.5.930">
    <property type="entry name" value="Bicelle-embedded integrin alpha(iib) transmembrane segment"/>
    <property type="match status" value="1"/>
</dbReference>
<dbReference type="Gene3D" id="2.130.10.130">
    <property type="entry name" value="Integrin alpha, N-terminal"/>
    <property type="match status" value="1"/>
</dbReference>
<dbReference type="Pfam" id="PF20806">
    <property type="entry name" value="Integrin_A_Ig_3"/>
    <property type="match status" value="1"/>
</dbReference>
<dbReference type="InterPro" id="IPR000413">
    <property type="entry name" value="Integrin_alpha"/>
</dbReference>
<evidence type="ECO:0000256" key="11">
    <source>
        <dbReference type="ARBA" id="ARBA00023170"/>
    </source>
</evidence>
<proteinExistence type="inferred from homology"/>
<keyword evidence="4 14" id="KW-0732">Signal</keyword>
<feature type="domain" description="Integrin alpha third immunoglobulin-like" evidence="17">
    <location>
        <begin position="802"/>
        <end position="1048"/>
    </location>
</feature>
<feature type="signal peptide" evidence="14">
    <location>
        <begin position="1"/>
        <end position="21"/>
    </location>
</feature>
<evidence type="ECO:0000256" key="5">
    <source>
        <dbReference type="ARBA" id="ARBA00022737"/>
    </source>
</evidence>
<gene>
    <name evidence="18" type="primary">ITGA6_2</name>
    <name evidence="18" type="ORF">N1851_020669</name>
</gene>
<dbReference type="InterPro" id="IPR048286">
    <property type="entry name" value="Integrin_alpha_Ig-like_3"/>
</dbReference>
<dbReference type="AlphaFoldDB" id="A0AA47MKD7"/>
<dbReference type="GO" id="GO:0009897">
    <property type="term" value="C:external side of plasma membrane"/>
    <property type="evidence" value="ECO:0007669"/>
    <property type="project" value="TreeGrafter"/>
</dbReference>
<dbReference type="GO" id="GO:0033627">
    <property type="term" value="P:cell adhesion mediated by integrin"/>
    <property type="evidence" value="ECO:0007669"/>
    <property type="project" value="TreeGrafter"/>
</dbReference>
<feature type="domain" description="Integrin alpha first immunoglubulin-like" evidence="15">
    <location>
        <begin position="468"/>
        <end position="627"/>
    </location>
</feature>
<dbReference type="SMART" id="SM00191">
    <property type="entry name" value="Int_alpha"/>
    <property type="match status" value="5"/>
</dbReference>
<feature type="repeat" description="FG-GAP" evidence="13">
    <location>
        <begin position="301"/>
        <end position="362"/>
    </location>
</feature>
<dbReference type="Proteomes" id="UP001174136">
    <property type="component" value="Unassembled WGS sequence"/>
</dbReference>
<evidence type="ECO:0000259" key="17">
    <source>
        <dbReference type="Pfam" id="PF20806"/>
    </source>
</evidence>
<dbReference type="InterPro" id="IPR013649">
    <property type="entry name" value="Integrin_alpha_Ig-like_1"/>
</dbReference>
<dbReference type="Pfam" id="PF08441">
    <property type="entry name" value="Integrin_A_Ig_1"/>
    <property type="match status" value="1"/>
</dbReference>
<dbReference type="PANTHER" id="PTHR23220:SF9">
    <property type="entry name" value="INTEGRIN ALPHA-6"/>
    <property type="match status" value="1"/>
</dbReference>
<dbReference type="FunFam" id="1.20.5.930:FF:000001">
    <property type="entry name" value="Integrin subunit alpha V"/>
    <property type="match status" value="1"/>
</dbReference>
<dbReference type="PANTHER" id="PTHR23220">
    <property type="entry name" value="INTEGRIN ALPHA"/>
    <property type="match status" value="1"/>
</dbReference>
<dbReference type="Pfam" id="PF00357">
    <property type="entry name" value="Integrin_alpha"/>
    <property type="match status" value="1"/>
</dbReference>
<evidence type="ECO:0000259" key="16">
    <source>
        <dbReference type="Pfam" id="PF20805"/>
    </source>
</evidence>
<comment type="caution">
    <text evidence="18">The sequence shown here is derived from an EMBL/GenBank/DDBJ whole genome shotgun (WGS) entry which is preliminary data.</text>
</comment>
<dbReference type="Pfam" id="PF01839">
    <property type="entry name" value="FG-GAP"/>
    <property type="match status" value="2"/>
</dbReference>
<evidence type="ECO:0000313" key="19">
    <source>
        <dbReference type="Proteomes" id="UP001174136"/>
    </source>
</evidence>
<evidence type="ECO:0000256" key="1">
    <source>
        <dbReference type="ARBA" id="ARBA00004479"/>
    </source>
</evidence>
<dbReference type="SUPFAM" id="SSF69179">
    <property type="entry name" value="Integrin domains"/>
    <property type="match status" value="3"/>
</dbReference>
<dbReference type="Pfam" id="PF20805">
    <property type="entry name" value="Integrin_A_Ig_2"/>
    <property type="match status" value="1"/>
</dbReference>
<dbReference type="PROSITE" id="PS00242">
    <property type="entry name" value="INTEGRIN_ALPHA"/>
    <property type="match status" value="1"/>
</dbReference>
<evidence type="ECO:0000256" key="7">
    <source>
        <dbReference type="ARBA" id="ARBA00022989"/>
    </source>
</evidence>
<keyword evidence="19" id="KW-1185">Reference proteome</keyword>
<accession>A0AA47MKD7</accession>
<keyword evidence="6 14" id="KW-0130">Cell adhesion</keyword>
<keyword evidence="10" id="KW-1015">Disulfide bond</keyword>
<evidence type="ECO:0000259" key="15">
    <source>
        <dbReference type="Pfam" id="PF08441"/>
    </source>
</evidence>
<feature type="repeat" description="FG-GAP" evidence="13">
    <location>
        <begin position="363"/>
        <end position="420"/>
    </location>
</feature>
<dbReference type="InterPro" id="IPR028994">
    <property type="entry name" value="Integrin_alpha_N"/>
</dbReference>
<evidence type="ECO:0000256" key="14">
    <source>
        <dbReference type="RuleBase" id="RU003762"/>
    </source>
</evidence>
<organism evidence="18 19">
    <name type="scientific">Merluccius polli</name>
    <name type="common">Benguela hake</name>
    <name type="synonym">Merluccius cadenati</name>
    <dbReference type="NCBI Taxonomy" id="89951"/>
    <lineage>
        <taxon>Eukaryota</taxon>
        <taxon>Metazoa</taxon>
        <taxon>Chordata</taxon>
        <taxon>Craniata</taxon>
        <taxon>Vertebrata</taxon>
        <taxon>Euteleostomi</taxon>
        <taxon>Actinopterygii</taxon>
        <taxon>Neopterygii</taxon>
        <taxon>Teleostei</taxon>
        <taxon>Neoteleostei</taxon>
        <taxon>Acanthomorphata</taxon>
        <taxon>Zeiogadaria</taxon>
        <taxon>Gadariae</taxon>
        <taxon>Gadiformes</taxon>
        <taxon>Gadoidei</taxon>
        <taxon>Merlucciidae</taxon>
        <taxon>Merluccius</taxon>
    </lineage>
</organism>
<dbReference type="GO" id="GO:0050900">
    <property type="term" value="P:leukocyte migration"/>
    <property type="evidence" value="ECO:0007669"/>
    <property type="project" value="TreeGrafter"/>
</dbReference>
<dbReference type="InterPro" id="IPR013519">
    <property type="entry name" value="Int_alpha_beta-p"/>
</dbReference>
<dbReference type="GO" id="GO:0007160">
    <property type="term" value="P:cell-matrix adhesion"/>
    <property type="evidence" value="ECO:0007669"/>
    <property type="project" value="TreeGrafter"/>
</dbReference>
<dbReference type="InterPro" id="IPR018184">
    <property type="entry name" value="Integrin_alpha_C_CS"/>
</dbReference>
<reference evidence="18" key="1">
    <citation type="journal article" date="2023" name="Front. Mar. Sci.">
        <title>A new Merluccius polli reference genome to investigate the effects of global change in West African waters.</title>
        <authorList>
            <person name="Mateo J.L."/>
            <person name="Blanco-Fernandez C."/>
            <person name="Garcia-Vazquez E."/>
            <person name="Machado-Schiaffino G."/>
        </authorList>
    </citation>
    <scope>NUCLEOTIDE SEQUENCE</scope>
    <source>
        <strain evidence="18">C29</strain>
        <tissue evidence="18">Fin</tissue>
    </source>
</reference>
<keyword evidence="11 14" id="KW-0675">Receptor</keyword>
<dbReference type="GO" id="GO:0008305">
    <property type="term" value="C:integrin complex"/>
    <property type="evidence" value="ECO:0007669"/>
    <property type="project" value="InterPro"/>
</dbReference>
<name>A0AA47MKD7_MERPO</name>
<feature type="domain" description="Integrin alpha second immunoglobulin-like" evidence="16">
    <location>
        <begin position="629"/>
        <end position="786"/>
    </location>
</feature>
<evidence type="ECO:0000313" key="18">
    <source>
        <dbReference type="EMBL" id="KAK0141671.1"/>
    </source>
</evidence>
<dbReference type="Gene3D" id="2.60.40.1460">
    <property type="entry name" value="Integrin domains. Chain A, domain 2"/>
    <property type="match status" value="1"/>
</dbReference>
<keyword evidence="8 14" id="KW-0401">Integrin</keyword>
<evidence type="ECO:0000256" key="10">
    <source>
        <dbReference type="ARBA" id="ARBA00023157"/>
    </source>
</evidence>
<evidence type="ECO:0000256" key="13">
    <source>
        <dbReference type="PROSITE-ProRule" id="PRU00803"/>
    </source>
</evidence>
<feature type="repeat" description="FG-GAP" evidence="13">
    <location>
        <begin position="241"/>
        <end position="299"/>
    </location>
</feature>
<dbReference type="GO" id="GO:0007229">
    <property type="term" value="P:integrin-mediated signaling pathway"/>
    <property type="evidence" value="ECO:0007669"/>
    <property type="project" value="UniProtKB-KW"/>
</dbReference>
<protein>
    <submittedName>
        <fullName evidence="18">Integrin alpha-6</fullName>
    </submittedName>
</protein>
<dbReference type="GO" id="GO:0005178">
    <property type="term" value="F:integrin binding"/>
    <property type="evidence" value="ECO:0007669"/>
    <property type="project" value="TreeGrafter"/>
</dbReference>
<feature type="repeat" description="FG-GAP" evidence="13">
    <location>
        <begin position="423"/>
        <end position="483"/>
    </location>
</feature>
<keyword evidence="5" id="KW-0677">Repeat</keyword>
<feature type="chain" id="PRO_5041489993" evidence="14">
    <location>
        <begin position="22"/>
        <end position="1158"/>
    </location>
</feature>
<dbReference type="PROSITE" id="PS51470">
    <property type="entry name" value="FG_GAP"/>
    <property type="match status" value="5"/>
</dbReference>
<dbReference type="PRINTS" id="PR01185">
    <property type="entry name" value="INTEGRINA"/>
</dbReference>
<evidence type="ECO:0000256" key="12">
    <source>
        <dbReference type="ARBA" id="ARBA00023180"/>
    </source>
</evidence>
<dbReference type="InterPro" id="IPR013517">
    <property type="entry name" value="FG-GAP"/>
</dbReference>
<feature type="transmembrane region" description="Helical" evidence="14">
    <location>
        <begin position="1059"/>
        <end position="1081"/>
    </location>
</feature>
<dbReference type="Gene3D" id="2.60.40.1510">
    <property type="entry name" value="ntegrin, alpha v. Chain A, domain 3"/>
    <property type="match status" value="1"/>
</dbReference>
<evidence type="ECO:0000256" key="9">
    <source>
        <dbReference type="ARBA" id="ARBA00023136"/>
    </source>
</evidence>
<keyword evidence="12" id="KW-0325">Glycoprotein</keyword>
<keyword evidence="9 14" id="KW-0472">Membrane</keyword>
<evidence type="ECO:0000256" key="8">
    <source>
        <dbReference type="ARBA" id="ARBA00023037"/>
    </source>
</evidence>
<dbReference type="InterPro" id="IPR032695">
    <property type="entry name" value="Integrin_dom_sf"/>
</dbReference>
<feature type="repeat" description="FG-GAP" evidence="13">
    <location>
        <begin position="26"/>
        <end position="90"/>
    </location>
</feature>
<evidence type="ECO:0000256" key="2">
    <source>
        <dbReference type="ARBA" id="ARBA00008054"/>
    </source>
</evidence>
<evidence type="ECO:0000256" key="6">
    <source>
        <dbReference type="ARBA" id="ARBA00022889"/>
    </source>
</evidence>
<evidence type="ECO:0000256" key="4">
    <source>
        <dbReference type="ARBA" id="ARBA00022729"/>
    </source>
</evidence>
<dbReference type="GO" id="GO:0098609">
    <property type="term" value="P:cell-cell adhesion"/>
    <property type="evidence" value="ECO:0007669"/>
    <property type="project" value="TreeGrafter"/>
</dbReference>
<dbReference type="EMBL" id="JAOPHQ010003759">
    <property type="protein sequence ID" value="KAK0141671.1"/>
    <property type="molecule type" value="Genomic_DNA"/>
</dbReference>
<dbReference type="Gene3D" id="2.60.40.1530">
    <property type="entry name" value="ntegrin, alpha v. Chain A, domain 4"/>
    <property type="match status" value="1"/>
</dbReference>
<sequence>MQSRGTLLALCAALSSVQLDAFNLDARNVVLKHGEPGSLFGFSLAMHRQLNPDRRMLLIGAPRARALGSQRANITGGLYRCDLTTSSRDCERIQFDIEEDVRTENKENQWMGVTVRSQGPGGKIVTCAHRYQRRLYVDTLQESRDITGRCYMLSQDLTIDTSNDEDGGNWKFCEGRARGHERFGSCQQGVAATFTKDYHYVVFGAPGAYNWKGIVRMEQKNNTLLEMGVYDDGPFEVGDENLLDPNLVPVPANSYLGFSLDSGHTLTKGPGVTIVAGAPRAHHSGAVVLLRKHSEASTRLSPVFTLQGPGLASSFGYDVAVVDLNGDGWQDIVVGAPQFFMKDGDVGGAAYVYINQAGKWNQVTPVRLNGTKDSMFGLAVENIGDVNQDSYQDIAVGAPYDDAGVGKVYIFHGSAQGVRTKPTQILSGQPNNIMLFGYSLTGNMDLDGNSYPDLAVGSLSDTALIFRARPVVSVKTDLKITPKEIDFSKKTCGNNVCFTVEACFTYKANPASYSPKLTINYTIEVEGYRRKQNLLSRVVFLESSTDQDHQSSGTLDLRGQNKKTCIKTTVKLQDNIKDKLRGIPVEVSVGVVGTKRHKRQHDLPALVPILDTSQPSKVASEVNFLKEGCGSDNVCQSNLQLHFSFCSKENNQDVFTPLPIEKGMPVFSVSDQKKDMALQVTVKNRNGDDAHEAKLVGNFPDSLSYSGFRSHKSTREKQVICIANQNGSQADCDLGNPLKRDSEATFYIILSTAGISLDTTEISIALQLHTTSTQEGIAKVSANAKVVIELSLSVKKGCIVFLTSVARPSQVYFGGEVKGESAIKTEEEIGSLINYEFRINNLGKPLRSFGSASLSIQWPKENFDGKWLLYLVKITSTGLAEVPCSPRDEINALQHIQVRGSLFHFRFPFQFQFDFMCVTLVVQESSVSRTKRSTGESPGGQISLLPDQRKRKVLMCGNGYDARCVVIKCPLQGLDSTAVISLRSRLWNSTFLEVKELRSVSVFHECPNYASLSYLDIIVKASLQLDSPAKNMILRNADTQVRVTVFPEKAVAQYGGVPWWIILVSVLAGILMLALLVLLLWKCGFFKRAPKDQYDAAYHKAHIHCGFFNRSKRDDSVPKYHAVRIRKESLPCLDGKVKLEFYERKPWMTIWSENEGYS</sequence>
<comment type="similarity">
    <text evidence="2 14">Belongs to the integrin alpha chain family.</text>
</comment>
<keyword evidence="7 14" id="KW-1133">Transmembrane helix</keyword>
<evidence type="ECO:0000256" key="3">
    <source>
        <dbReference type="ARBA" id="ARBA00022692"/>
    </source>
</evidence>
<dbReference type="InterPro" id="IPR048285">
    <property type="entry name" value="Integrin_alpha_Ig-like_2"/>
</dbReference>